<dbReference type="RefSeq" id="WP_076004632.1">
    <property type="nucleotide sequence ID" value="NZ_CP018258.1"/>
</dbReference>
<dbReference type="PANTHER" id="PTHR11070">
    <property type="entry name" value="UVRD / RECB / PCRA DNA HELICASE FAMILY MEMBER"/>
    <property type="match status" value="1"/>
</dbReference>
<reference evidence="16" key="1">
    <citation type="submission" date="2016-11" db="EMBL/GenBank/DDBJ databases">
        <title>Dehalogenimonas formicexedens sp. nov., a chlorinated alkane respiring bacterium isolated from contaminated groundwater.</title>
        <authorList>
            <person name="Key T.A."/>
            <person name="Bowman K.S."/>
            <person name="Lee I."/>
            <person name="Chun J."/>
            <person name="Albuquerque L."/>
            <person name="da Costa M.S."/>
            <person name="Rainey F.A."/>
            <person name="Moe W.M."/>
        </authorList>
    </citation>
    <scope>NUCLEOTIDE SEQUENCE [LARGE SCALE GENOMIC DNA]</scope>
    <source>
        <strain evidence="16">NSZ-14</strain>
    </source>
</reference>
<dbReference type="CDD" id="cd17932">
    <property type="entry name" value="DEXQc_UvrD"/>
    <property type="match status" value="1"/>
</dbReference>
<dbReference type="InterPro" id="IPR014017">
    <property type="entry name" value="DNA_helicase_UvrD-like_C"/>
</dbReference>
<evidence type="ECO:0000256" key="6">
    <source>
        <dbReference type="ARBA" id="ARBA00023125"/>
    </source>
</evidence>
<sequence length="636" mass="71689">MTWHDDLSPEQKEKAEHFGSHARLLAGPGTGKTRTMTGRIAFLLQEKNVSAGEILALTFTRAAASELRKRIAEHQEGGSIPKVTTLHSFALQSLLQLGAGNRLPSPIRIADDFEERQIIEEDIKDLLDLPKVKNARDLIDLLSADWEMLSAEVDDWAHRFPNPRFLGAWQEHRTIYGYTLQAELVYQLKKALEEGTRRLANSPLHVLVDEYQDLNACDLSVINSLARGGATLYVAGDDDQSIYGFRHADPTGIRRFLEEYPGSEPLTLSECHRCGQNILTIADYVAEQDIRRLIKPLTPCSMRPGEVHLLEFNDFDDEANAIARISRWLVETKGITPDQILVLIRSNKHHRFSNPICAALQNQGIPATTVENPLNVFEQDQGRVFISFLRLMVNRNDNLAWRNLIKIRDNDLGDVAVASIYEIARNKGITFFEALSLIANNPVLIPRQGEAIKTEYETTNNMLDRLNATNEHADNLSEFIHCMVNELLAIEHGEEMMEVIEHIISDNSGISLEDFLREIVSPMRDKEQVRVEGKVNVMTMHQAKGLDAEVIFVAAAEDEYIPGRAQGNEIDDERRLLYVSLTRARSFLYVTYCNHRTGIQQHTGRSPLTASRNLTRFLSGGPVRRVLGQTFVAGLD</sequence>
<evidence type="ECO:0000256" key="7">
    <source>
        <dbReference type="ARBA" id="ARBA00023235"/>
    </source>
</evidence>
<evidence type="ECO:0000259" key="14">
    <source>
        <dbReference type="PROSITE" id="PS51217"/>
    </source>
</evidence>
<dbReference type="GO" id="GO:0043138">
    <property type="term" value="F:3'-5' DNA helicase activity"/>
    <property type="evidence" value="ECO:0007669"/>
    <property type="project" value="UniProtKB-EC"/>
</dbReference>
<dbReference type="GO" id="GO:0016887">
    <property type="term" value="F:ATP hydrolysis activity"/>
    <property type="evidence" value="ECO:0007669"/>
    <property type="project" value="RHEA"/>
</dbReference>
<evidence type="ECO:0000259" key="13">
    <source>
        <dbReference type="PROSITE" id="PS51198"/>
    </source>
</evidence>
<dbReference type="EMBL" id="CP018258">
    <property type="protein sequence ID" value="APV45038.1"/>
    <property type="molecule type" value="Genomic_DNA"/>
</dbReference>
<evidence type="ECO:0000256" key="9">
    <source>
        <dbReference type="ARBA" id="ARBA00034808"/>
    </source>
</evidence>
<dbReference type="KEGG" id="dfo:Dform_01719"/>
<dbReference type="Gene3D" id="3.40.50.300">
    <property type="entry name" value="P-loop containing nucleotide triphosphate hydrolases"/>
    <property type="match status" value="2"/>
</dbReference>
<dbReference type="SUPFAM" id="SSF52540">
    <property type="entry name" value="P-loop containing nucleoside triphosphate hydrolases"/>
    <property type="match status" value="1"/>
</dbReference>
<keyword evidence="7" id="KW-0413">Isomerase</keyword>
<gene>
    <name evidence="15" type="primary">uvrD</name>
    <name evidence="15" type="synonym">pcrA</name>
    <name evidence="15" type="ORF">Dform_01719</name>
</gene>
<keyword evidence="6" id="KW-0238">DNA-binding</keyword>
<keyword evidence="3 11" id="KW-0378">Hydrolase</keyword>
<evidence type="ECO:0000256" key="1">
    <source>
        <dbReference type="ARBA" id="ARBA00009922"/>
    </source>
</evidence>
<evidence type="ECO:0000256" key="11">
    <source>
        <dbReference type="PROSITE-ProRule" id="PRU00560"/>
    </source>
</evidence>
<name>A0A1P8F9B4_9CHLR</name>
<protein>
    <recommendedName>
        <fullName evidence="9">DNA 3'-5' helicase</fullName>
        <ecNumber evidence="9">5.6.2.4</ecNumber>
    </recommendedName>
</protein>
<feature type="domain" description="UvrD-like helicase ATP-binding" evidence="13">
    <location>
        <begin position="5"/>
        <end position="275"/>
    </location>
</feature>
<dbReference type="PROSITE" id="PS51198">
    <property type="entry name" value="UVRD_HELICASE_ATP_BIND"/>
    <property type="match status" value="1"/>
</dbReference>
<feature type="region of interest" description="Disordered" evidence="12">
    <location>
        <begin position="1"/>
        <end position="31"/>
    </location>
</feature>
<evidence type="ECO:0000313" key="16">
    <source>
        <dbReference type="Proteomes" id="UP000185934"/>
    </source>
</evidence>
<dbReference type="Pfam" id="PF13361">
    <property type="entry name" value="UvrD_C"/>
    <property type="match status" value="2"/>
</dbReference>
<comment type="similarity">
    <text evidence="1">Belongs to the helicase family. UvrD subfamily.</text>
</comment>
<dbReference type="GO" id="GO:0003677">
    <property type="term" value="F:DNA binding"/>
    <property type="evidence" value="ECO:0007669"/>
    <property type="project" value="UniProtKB-KW"/>
</dbReference>
<dbReference type="Proteomes" id="UP000185934">
    <property type="component" value="Chromosome"/>
</dbReference>
<dbReference type="PANTHER" id="PTHR11070:SF2">
    <property type="entry name" value="ATP-DEPENDENT DNA HELICASE SRS2"/>
    <property type="match status" value="1"/>
</dbReference>
<accession>A0A1P8F9B4</accession>
<keyword evidence="16" id="KW-1185">Reference proteome</keyword>
<dbReference type="Gene3D" id="1.10.486.10">
    <property type="entry name" value="PCRA, domain 4"/>
    <property type="match status" value="1"/>
</dbReference>
<dbReference type="GO" id="GO:0000725">
    <property type="term" value="P:recombinational repair"/>
    <property type="evidence" value="ECO:0007669"/>
    <property type="project" value="TreeGrafter"/>
</dbReference>
<evidence type="ECO:0000256" key="8">
    <source>
        <dbReference type="ARBA" id="ARBA00034617"/>
    </source>
</evidence>
<organism evidence="15 16">
    <name type="scientific">Dehalogenimonas formicexedens</name>
    <dbReference type="NCBI Taxonomy" id="1839801"/>
    <lineage>
        <taxon>Bacteria</taxon>
        <taxon>Bacillati</taxon>
        <taxon>Chloroflexota</taxon>
        <taxon>Dehalococcoidia</taxon>
        <taxon>Dehalococcoidales</taxon>
        <taxon>Dehalococcoidaceae</taxon>
        <taxon>Dehalogenimonas</taxon>
    </lineage>
</organism>
<keyword evidence="5 11" id="KW-0067">ATP-binding</keyword>
<keyword evidence="4 11" id="KW-0347">Helicase</keyword>
<dbReference type="AlphaFoldDB" id="A0A1P8F9B4"/>
<evidence type="ECO:0000256" key="3">
    <source>
        <dbReference type="ARBA" id="ARBA00022801"/>
    </source>
</evidence>
<dbReference type="InterPro" id="IPR013986">
    <property type="entry name" value="DExx_box_DNA_helicase_dom_sf"/>
</dbReference>
<evidence type="ECO:0000256" key="2">
    <source>
        <dbReference type="ARBA" id="ARBA00022741"/>
    </source>
</evidence>
<dbReference type="GO" id="GO:0005524">
    <property type="term" value="F:ATP binding"/>
    <property type="evidence" value="ECO:0007669"/>
    <property type="project" value="UniProtKB-UniRule"/>
</dbReference>
<dbReference type="InterPro" id="IPR014016">
    <property type="entry name" value="UvrD-like_ATP-bd"/>
</dbReference>
<evidence type="ECO:0000256" key="4">
    <source>
        <dbReference type="ARBA" id="ARBA00022806"/>
    </source>
</evidence>
<feature type="binding site" evidence="11">
    <location>
        <begin position="26"/>
        <end position="33"/>
    </location>
    <ligand>
        <name>ATP</name>
        <dbReference type="ChEBI" id="CHEBI:30616"/>
    </ligand>
</feature>
<dbReference type="Pfam" id="PF00580">
    <property type="entry name" value="UvrD-helicase"/>
    <property type="match status" value="1"/>
</dbReference>
<dbReference type="STRING" id="1839801.Dform_01719"/>
<comment type="catalytic activity">
    <reaction evidence="10">
        <text>ATP + H2O = ADP + phosphate + H(+)</text>
        <dbReference type="Rhea" id="RHEA:13065"/>
        <dbReference type="ChEBI" id="CHEBI:15377"/>
        <dbReference type="ChEBI" id="CHEBI:15378"/>
        <dbReference type="ChEBI" id="CHEBI:30616"/>
        <dbReference type="ChEBI" id="CHEBI:43474"/>
        <dbReference type="ChEBI" id="CHEBI:456216"/>
        <dbReference type="EC" id="5.6.2.4"/>
    </reaction>
</comment>
<dbReference type="InterPro" id="IPR000212">
    <property type="entry name" value="DNA_helicase_UvrD/REP"/>
</dbReference>
<evidence type="ECO:0000256" key="12">
    <source>
        <dbReference type="SAM" id="MobiDB-lite"/>
    </source>
</evidence>
<dbReference type="EC" id="5.6.2.4" evidence="9"/>
<keyword evidence="2 11" id="KW-0547">Nucleotide-binding</keyword>
<dbReference type="InterPro" id="IPR027417">
    <property type="entry name" value="P-loop_NTPase"/>
</dbReference>
<proteinExistence type="inferred from homology"/>
<dbReference type="PROSITE" id="PS51217">
    <property type="entry name" value="UVRD_HELICASE_CTER"/>
    <property type="match status" value="1"/>
</dbReference>
<dbReference type="Gene3D" id="1.10.10.160">
    <property type="match status" value="1"/>
</dbReference>
<dbReference type="OrthoDB" id="9810135at2"/>
<evidence type="ECO:0000313" key="15">
    <source>
        <dbReference type="EMBL" id="APV45038.1"/>
    </source>
</evidence>
<evidence type="ECO:0000256" key="5">
    <source>
        <dbReference type="ARBA" id="ARBA00022840"/>
    </source>
</evidence>
<evidence type="ECO:0000256" key="10">
    <source>
        <dbReference type="ARBA" id="ARBA00048988"/>
    </source>
</evidence>
<feature type="compositionally biased region" description="Basic and acidic residues" evidence="12">
    <location>
        <begin position="1"/>
        <end position="19"/>
    </location>
</feature>
<comment type="catalytic activity">
    <reaction evidence="8">
        <text>Couples ATP hydrolysis with the unwinding of duplex DNA by translocating in the 3'-5' direction.</text>
        <dbReference type="EC" id="5.6.2.4"/>
    </reaction>
</comment>
<feature type="domain" description="UvrD-like helicase C-terminal" evidence="14">
    <location>
        <begin position="276"/>
        <end position="545"/>
    </location>
</feature>